<reference evidence="4" key="1">
    <citation type="submission" date="2021-10" db="EMBL/GenBank/DDBJ databases">
        <title>Anaerobic single-cell dispensing facilitates the cultivation of human gut bacteria.</title>
        <authorList>
            <person name="Afrizal A."/>
        </authorList>
    </citation>
    <scope>NUCLEOTIDE SEQUENCE</scope>
    <source>
        <strain evidence="4">CLA-AA-H215</strain>
    </source>
</reference>
<feature type="transmembrane region" description="Helical" evidence="2">
    <location>
        <begin position="27"/>
        <end position="46"/>
    </location>
</feature>
<dbReference type="PANTHER" id="PTHR36435">
    <property type="entry name" value="SLR1288 PROTEIN"/>
    <property type="match status" value="1"/>
</dbReference>
<dbReference type="AlphaFoldDB" id="A0AAE3ECD4"/>
<proteinExistence type="predicted"/>
<feature type="domain" description="CAAX prenyl protease 2/Lysostaphin resistance protein A-like" evidence="3">
    <location>
        <begin position="106"/>
        <end position="197"/>
    </location>
</feature>
<dbReference type="InterPro" id="IPR052710">
    <property type="entry name" value="CAAX_protease"/>
</dbReference>
<keyword evidence="2" id="KW-1133">Transmembrane helix</keyword>
<evidence type="ECO:0000313" key="4">
    <source>
        <dbReference type="EMBL" id="MCC2232047.1"/>
    </source>
</evidence>
<feature type="transmembrane region" description="Helical" evidence="2">
    <location>
        <begin position="160"/>
        <end position="178"/>
    </location>
</feature>
<feature type="transmembrane region" description="Helical" evidence="2">
    <location>
        <begin position="185"/>
        <end position="206"/>
    </location>
</feature>
<keyword evidence="4" id="KW-0645">Protease</keyword>
<evidence type="ECO:0000259" key="3">
    <source>
        <dbReference type="Pfam" id="PF02517"/>
    </source>
</evidence>
<organism evidence="4 5">
    <name type="scientific">Hominifimenecus microfluidus</name>
    <dbReference type="NCBI Taxonomy" id="2885348"/>
    <lineage>
        <taxon>Bacteria</taxon>
        <taxon>Bacillati</taxon>
        <taxon>Bacillota</taxon>
        <taxon>Clostridia</taxon>
        <taxon>Lachnospirales</taxon>
        <taxon>Lachnospiraceae</taxon>
        <taxon>Hominifimenecus</taxon>
    </lineage>
</organism>
<dbReference type="RefSeq" id="WP_308454534.1">
    <property type="nucleotide sequence ID" value="NZ_JAJEQR010000048.1"/>
</dbReference>
<keyword evidence="4" id="KW-0482">Metalloprotease</keyword>
<feature type="region of interest" description="Disordered" evidence="1">
    <location>
        <begin position="241"/>
        <end position="260"/>
    </location>
</feature>
<name>A0AAE3ECD4_9FIRM</name>
<sequence>MYIWWLLLYGFIYSVSGALARRLDQPYIFFAIFISVYWVVLLHFLFRRKRCRIYGICLPEENAACGKLILAALSFAAANLILYSCSGQWPAGWHSLPLATLMGECVLTVMAVWGEEIFFRGVLPEKLSEHMRRTTAGGISILLFAALHLVNLWQLGSVCYVLVQTLCAAVLGMILLRLRLQSGSLIPGAAVHALINLTAVPAERLFPTGRNDLTGKQALLYLASAAICVIVCASEERRRAGMRKPETEKAEKRDITERKK</sequence>
<dbReference type="GO" id="GO:0004175">
    <property type="term" value="F:endopeptidase activity"/>
    <property type="evidence" value="ECO:0007669"/>
    <property type="project" value="UniProtKB-ARBA"/>
</dbReference>
<dbReference type="GO" id="GO:0080120">
    <property type="term" value="P:CAAX-box protein maturation"/>
    <property type="evidence" value="ECO:0007669"/>
    <property type="project" value="UniProtKB-ARBA"/>
</dbReference>
<protein>
    <submittedName>
        <fullName evidence="4">CPBP family intramembrane metalloprotease</fullName>
    </submittedName>
</protein>
<keyword evidence="4" id="KW-0378">Hydrolase</keyword>
<evidence type="ECO:0000313" key="5">
    <source>
        <dbReference type="Proteomes" id="UP001198182"/>
    </source>
</evidence>
<dbReference type="GO" id="GO:0008237">
    <property type="term" value="F:metallopeptidase activity"/>
    <property type="evidence" value="ECO:0007669"/>
    <property type="project" value="UniProtKB-KW"/>
</dbReference>
<dbReference type="Proteomes" id="UP001198182">
    <property type="component" value="Unassembled WGS sequence"/>
</dbReference>
<evidence type="ECO:0000256" key="2">
    <source>
        <dbReference type="SAM" id="Phobius"/>
    </source>
</evidence>
<accession>A0AAE3ECD4</accession>
<keyword evidence="2" id="KW-0812">Transmembrane</keyword>
<feature type="transmembrane region" description="Helical" evidence="2">
    <location>
        <begin position="67"/>
        <end position="89"/>
    </location>
</feature>
<dbReference type="EMBL" id="JAJEQR010000048">
    <property type="protein sequence ID" value="MCC2232047.1"/>
    <property type="molecule type" value="Genomic_DNA"/>
</dbReference>
<gene>
    <name evidence="4" type="ORF">LKD81_13755</name>
</gene>
<keyword evidence="2" id="KW-0472">Membrane</keyword>
<dbReference type="InterPro" id="IPR003675">
    <property type="entry name" value="Rce1/LyrA-like_dom"/>
</dbReference>
<evidence type="ECO:0000256" key="1">
    <source>
        <dbReference type="SAM" id="MobiDB-lite"/>
    </source>
</evidence>
<dbReference type="Pfam" id="PF02517">
    <property type="entry name" value="Rce1-like"/>
    <property type="match status" value="1"/>
</dbReference>
<feature type="transmembrane region" description="Helical" evidence="2">
    <location>
        <begin position="218"/>
        <end position="234"/>
    </location>
</feature>
<comment type="caution">
    <text evidence="4">The sequence shown here is derived from an EMBL/GenBank/DDBJ whole genome shotgun (WGS) entry which is preliminary data.</text>
</comment>
<dbReference type="PANTHER" id="PTHR36435:SF1">
    <property type="entry name" value="CAAX AMINO TERMINAL PROTEASE FAMILY PROTEIN"/>
    <property type="match status" value="1"/>
</dbReference>
<keyword evidence="5" id="KW-1185">Reference proteome</keyword>